<reference evidence="4 5" key="1">
    <citation type="submission" date="2024-01" db="EMBL/GenBank/DDBJ databases">
        <title>The genome of the rayed Mediterranean limpet Patella caerulea (Linnaeus, 1758).</title>
        <authorList>
            <person name="Anh-Thu Weber A."/>
            <person name="Halstead-Nussloch G."/>
        </authorList>
    </citation>
    <scope>NUCLEOTIDE SEQUENCE [LARGE SCALE GENOMIC DNA]</scope>
    <source>
        <strain evidence="4">AATW-2023a</strain>
        <tissue evidence="4">Whole specimen</tissue>
    </source>
</reference>
<dbReference type="InterPro" id="IPR011666">
    <property type="entry name" value="DUF1604"/>
</dbReference>
<feature type="compositionally biased region" description="Polar residues" evidence="2">
    <location>
        <begin position="875"/>
        <end position="900"/>
    </location>
</feature>
<evidence type="ECO:0000256" key="1">
    <source>
        <dbReference type="ARBA" id="ARBA00008600"/>
    </source>
</evidence>
<feature type="compositionally biased region" description="Polar residues" evidence="2">
    <location>
        <begin position="841"/>
        <end position="857"/>
    </location>
</feature>
<dbReference type="GO" id="GO:0006397">
    <property type="term" value="P:mRNA processing"/>
    <property type="evidence" value="ECO:0007669"/>
    <property type="project" value="InterPro"/>
</dbReference>
<dbReference type="InterPro" id="IPR000467">
    <property type="entry name" value="G_patch_dom"/>
</dbReference>
<dbReference type="Proteomes" id="UP001347796">
    <property type="component" value="Unassembled WGS sequence"/>
</dbReference>
<dbReference type="GO" id="GO:0005634">
    <property type="term" value="C:nucleus"/>
    <property type="evidence" value="ECO:0007669"/>
    <property type="project" value="TreeGrafter"/>
</dbReference>
<protein>
    <recommendedName>
        <fullName evidence="3">G-patch domain-containing protein</fullName>
    </recommendedName>
</protein>
<dbReference type="PANTHER" id="PTHR13384">
    <property type="entry name" value="G PATCH DOMAIN-CONTAINING PROTEIN 1"/>
    <property type="match status" value="1"/>
</dbReference>
<dbReference type="Pfam" id="PF07713">
    <property type="entry name" value="DUF1604"/>
    <property type="match status" value="1"/>
</dbReference>
<feature type="region of interest" description="Disordered" evidence="2">
    <location>
        <begin position="743"/>
        <end position="1006"/>
    </location>
</feature>
<comment type="similarity">
    <text evidence="1">Belongs to the GPATCH1 family.</text>
</comment>
<feature type="compositionally biased region" description="Basic residues" evidence="2">
    <location>
        <begin position="932"/>
        <end position="944"/>
    </location>
</feature>
<dbReference type="Pfam" id="PF26093">
    <property type="entry name" value="HTH_TGH"/>
    <property type="match status" value="1"/>
</dbReference>
<dbReference type="PANTHER" id="PTHR13384:SF19">
    <property type="entry name" value="G PATCH DOMAIN-CONTAINING PROTEIN 1"/>
    <property type="match status" value="1"/>
</dbReference>
<comment type="caution">
    <text evidence="4">The sequence shown here is derived from an EMBL/GenBank/DDBJ whole genome shotgun (WGS) entry which is preliminary data.</text>
</comment>
<evidence type="ECO:0000256" key="2">
    <source>
        <dbReference type="SAM" id="MobiDB-lite"/>
    </source>
</evidence>
<feature type="compositionally biased region" description="Basic and acidic residues" evidence="2">
    <location>
        <begin position="749"/>
        <end position="766"/>
    </location>
</feature>
<sequence>MALSMKMDSDEEESFVIIGKQVEQLEEDEARKKPVSVHDLTVKDSKGRQRFHGAFTGGFSAGYFNSVGTKEGWAPSTFVSSRSSRNDQVSQKAEDFMDEDDFGEHGIAPRKIATAESYTSEERQRKRKALALAVTGDAIGQKDTTLIDLVVPDSLPIGIRLLRKMGWKEGQGVGPRISSKNRKKKKNSNEGKVYGCMMPDVPNSSSEDEGSDEEYLKNVTFAPKDSNPISFDAKDNVHGIGYRGLNPSAALPSAHINLFEPPPVRSSKGKRGIRGKGFGVGALEDDDDDIYGVDHLSNYDMSMDIEDDNHLSGWTAPKGLSKDSGSTPVGYVGKLLAGFTLSTKSQKPSKVYPPPVLPRHFKPVHKFKGPVVDESIARLTTKPDVKKSTLTAADRALALGEAPVVVGSVFDLLSEEDKDKMKKAKSGKLSLEESENSAPVFVKPVENSPAEMSSNKTKSSRWDLTVRKTNETELKNKKEKVNEHRNNVAFSPSTSFQATLSHQSSLSTTSVESTPPTVSTKPLFAGNLTAYKPFAKTPDKQERYEKYLSLMNQGKKDPYLEITSGHMTEWEREREKDEFIRASKLYKPLSNMMASRFTTAKFDDETKTVDIPKEEGNDKSDKDKAAEMKMFGQLTRDNIEWHPDKVLCKRFNVPDPYPGSSIIGLPTIKRDKYSVYNFLSFPSQEFVSQDTNNTPPLAIEPKKDEETFPETNDDKKETSRVSFNIKKKVSIFNVLFEDNVSVSGQKSTDNQDKTVDIKDKATENKTSESTLTETKDNVSSGTEPTTAPPLDLYRAIFNSSDSDENSSSNDEEEEKSQPEKPVKQQQKLDVALDETKPPDISTATLKPSVSTPSTSGSRLPGDNSKIQTIEERLSPSISNHQDASMASSSLNVFRHSVSSSDSDEEMFGPALPKPSSSHENRLQQALDDHGKNYKPKHKYKSKRKEKYEEKQRNRHKEKSREKLKSKHKIKEKKSKHKKNKNKKSKKHKKKKSKHMDSESSDDSDCIIVSEDEKNVKSLDQEILSRLRDVPGKRLTAADFM</sequence>
<accession>A0AAN8JZ19</accession>
<dbReference type="AlphaFoldDB" id="A0AAN8JZ19"/>
<feature type="compositionally biased region" description="Basic residues" evidence="2">
    <location>
        <begin position="952"/>
        <end position="993"/>
    </location>
</feature>
<feature type="compositionally biased region" description="Basic and acidic residues" evidence="2">
    <location>
        <begin position="700"/>
        <end position="719"/>
    </location>
</feature>
<feature type="region of interest" description="Disordered" evidence="2">
    <location>
        <begin position="170"/>
        <end position="213"/>
    </location>
</feature>
<organism evidence="4 5">
    <name type="scientific">Patella caerulea</name>
    <name type="common">Rayed Mediterranean limpet</name>
    <dbReference type="NCBI Taxonomy" id="87958"/>
    <lineage>
        <taxon>Eukaryota</taxon>
        <taxon>Metazoa</taxon>
        <taxon>Spiralia</taxon>
        <taxon>Lophotrochozoa</taxon>
        <taxon>Mollusca</taxon>
        <taxon>Gastropoda</taxon>
        <taxon>Patellogastropoda</taxon>
        <taxon>Patelloidea</taxon>
        <taxon>Patellidae</taxon>
        <taxon>Patella</taxon>
    </lineage>
</organism>
<feature type="compositionally biased region" description="Acidic residues" evidence="2">
    <location>
        <begin position="801"/>
        <end position="814"/>
    </location>
</feature>
<name>A0AAN8JZ19_PATCE</name>
<proteinExistence type="inferred from homology"/>
<dbReference type="PROSITE" id="PS50174">
    <property type="entry name" value="G_PATCH"/>
    <property type="match status" value="1"/>
</dbReference>
<dbReference type="GO" id="GO:0003723">
    <property type="term" value="F:RNA binding"/>
    <property type="evidence" value="ECO:0007669"/>
    <property type="project" value="TreeGrafter"/>
</dbReference>
<feature type="domain" description="G-patch" evidence="3">
    <location>
        <begin position="154"/>
        <end position="174"/>
    </location>
</feature>
<feature type="compositionally biased region" description="Polar residues" evidence="2">
    <location>
        <begin position="767"/>
        <end position="785"/>
    </location>
</feature>
<evidence type="ECO:0000313" key="4">
    <source>
        <dbReference type="EMBL" id="KAK6185830.1"/>
    </source>
</evidence>
<feature type="compositionally biased region" description="Basic and acidic residues" evidence="2">
    <location>
        <begin position="916"/>
        <end position="931"/>
    </location>
</feature>
<dbReference type="EMBL" id="JAZGQO010000006">
    <property type="protein sequence ID" value="KAK6185830.1"/>
    <property type="molecule type" value="Genomic_DNA"/>
</dbReference>
<evidence type="ECO:0000313" key="5">
    <source>
        <dbReference type="Proteomes" id="UP001347796"/>
    </source>
</evidence>
<dbReference type="Pfam" id="PF01585">
    <property type="entry name" value="G-patch"/>
    <property type="match status" value="1"/>
</dbReference>
<keyword evidence="5" id="KW-1185">Reference proteome</keyword>
<evidence type="ECO:0000259" key="3">
    <source>
        <dbReference type="PROSITE" id="PS50174"/>
    </source>
</evidence>
<feature type="region of interest" description="Disordered" evidence="2">
    <location>
        <begin position="687"/>
        <end position="720"/>
    </location>
</feature>
<gene>
    <name evidence="4" type="ORF">SNE40_007977</name>
</gene>